<dbReference type="KEGG" id="elux:BTN50_1995"/>
<dbReference type="GO" id="GO:0005524">
    <property type="term" value="F:ATP binding"/>
    <property type="evidence" value="ECO:0007669"/>
    <property type="project" value="UniProtKB-KW"/>
</dbReference>
<organism evidence="7 8">
    <name type="scientific">Candidatus Enterovibrio altilux</name>
    <dbReference type="NCBI Taxonomy" id="1927128"/>
    <lineage>
        <taxon>Bacteria</taxon>
        <taxon>Pseudomonadati</taxon>
        <taxon>Pseudomonadota</taxon>
        <taxon>Gammaproteobacteria</taxon>
        <taxon>Vibrionales</taxon>
        <taxon>Vibrionaceae</taxon>
        <taxon>Enterovibrio</taxon>
    </lineage>
</organism>
<evidence type="ECO:0000256" key="3">
    <source>
        <dbReference type="ARBA" id="ARBA00022741"/>
    </source>
</evidence>
<reference evidence="8" key="1">
    <citation type="submission" date="2017-04" db="EMBL/GenBank/DDBJ databases">
        <title>Genome evolution of the luminous symbionts of deep sea anglerfish.</title>
        <authorList>
            <person name="Hendry T.A."/>
        </authorList>
    </citation>
    <scope>NUCLEOTIDE SEQUENCE [LARGE SCALE GENOMIC DNA]</scope>
</reference>
<dbReference type="SUPFAM" id="SSF55681">
    <property type="entry name" value="Class II aaRS and biotin synthetases"/>
    <property type="match status" value="1"/>
</dbReference>
<gene>
    <name evidence="7" type="ORF">BTN50_1995</name>
</gene>
<keyword evidence="2" id="KW-0436">Ligase</keyword>
<evidence type="ECO:0000313" key="8">
    <source>
        <dbReference type="Proteomes" id="UP000218160"/>
    </source>
</evidence>
<dbReference type="GO" id="GO:0016740">
    <property type="term" value="F:transferase activity"/>
    <property type="evidence" value="ECO:0007669"/>
    <property type="project" value="UniProtKB-KW"/>
</dbReference>
<comment type="catalytic activity">
    <reaction evidence="5">
        <text>D-beta-lysine + L-lysyl-[protein] + ATP = N(6)-((3R)-3,6-diaminohexanoyl)-L-lysyl-[protein] + AMP + diphosphate + H(+)</text>
        <dbReference type="Rhea" id="RHEA:83435"/>
        <dbReference type="Rhea" id="RHEA-COMP:9752"/>
        <dbReference type="Rhea" id="RHEA-COMP:20131"/>
        <dbReference type="ChEBI" id="CHEBI:15378"/>
        <dbReference type="ChEBI" id="CHEBI:29969"/>
        <dbReference type="ChEBI" id="CHEBI:30616"/>
        <dbReference type="ChEBI" id="CHEBI:33019"/>
        <dbReference type="ChEBI" id="CHEBI:84138"/>
        <dbReference type="ChEBI" id="CHEBI:156053"/>
        <dbReference type="ChEBI" id="CHEBI:456215"/>
    </reaction>
    <physiologicalReaction direction="left-to-right" evidence="5">
        <dbReference type="Rhea" id="RHEA:83436"/>
    </physiologicalReaction>
</comment>
<name>A0A291BBM8_9GAMM</name>
<keyword evidence="3" id="KW-0547">Nucleotide-binding</keyword>
<dbReference type="GO" id="GO:0006430">
    <property type="term" value="P:lysyl-tRNA aminoacylation"/>
    <property type="evidence" value="ECO:0007669"/>
    <property type="project" value="InterPro"/>
</dbReference>
<dbReference type="Proteomes" id="UP000218160">
    <property type="component" value="Chromosome 2"/>
</dbReference>
<dbReference type="RefSeq" id="WP_096619842.1">
    <property type="nucleotide sequence ID" value="NZ_CP020663.1"/>
</dbReference>
<dbReference type="OrthoDB" id="9802326at2"/>
<keyword evidence="7" id="KW-0808">Transferase</keyword>
<comment type="subunit">
    <text evidence="1">Homodimer.</text>
</comment>
<dbReference type="GO" id="GO:0003746">
    <property type="term" value="F:translation elongation factor activity"/>
    <property type="evidence" value="ECO:0007669"/>
    <property type="project" value="UniProtKB-KW"/>
</dbReference>
<sequence length="323" mass="36287">MTLQWRPTADIESLKARANLIQLIRQFFADRDILEVETPAMSQATVTDIHIHSFKTKFMGSGFAHDVPLFMMTSPEFHMKRLLAAGSGAIYQIGKSFRNEETGRYHNPEFTMLEWYRPDFNHYKLMDEIDILLRTVLNVASVDKVTYQNAFLSVLGVCPLEAPMRELSVTAARLGCSNVMKHETDRDTLLQLLFNMGVGSKLGETVPVFVYNFPVSQAALARVCSDDSRVAARFEVYYHGVELANGFYELDNADEQLNRFAEDNHKRKMMGLKAQPIDHHLIESLRAGLPDCAGVALGIDRLVMVALGKSHINEVIAFPVGCA</sequence>
<dbReference type="PROSITE" id="PS50862">
    <property type="entry name" value="AA_TRNA_LIGASE_II"/>
    <property type="match status" value="1"/>
</dbReference>
<keyword evidence="7" id="KW-0648">Protein biosynthesis</keyword>
<dbReference type="Pfam" id="PF00152">
    <property type="entry name" value="tRNA-synt_2"/>
    <property type="match status" value="1"/>
</dbReference>
<dbReference type="GO" id="GO:0000049">
    <property type="term" value="F:tRNA binding"/>
    <property type="evidence" value="ECO:0007669"/>
    <property type="project" value="TreeGrafter"/>
</dbReference>
<feature type="domain" description="Aminoacyl-transfer RNA synthetases class-II family profile" evidence="6">
    <location>
        <begin position="17"/>
        <end position="319"/>
    </location>
</feature>
<dbReference type="InterPro" id="IPR004364">
    <property type="entry name" value="Aa-tRNA-synt_II"/>
</dbReference>
<evidence type="ECO:0000256" key="4">
    <source>
        <dbReference type="ARBA" id="ARBA00022840"/>
    </source>
</evidence>
<dbReference type="NCBIfam" id="TIGR00462">
    <property type="entry name" value="genX"/>
    <property type="match status" value="1"/>
</dbReference>
<keyword evidence="7" id="KW-0251">Elongation factor</keyword>
<dbReference type="GO" id="GO:0004824">
    <property type="term" value="F:lysine-tRNA ligase activity"/>
    <property type="evidence" value="ECO:0007669"/>
    <property type="project" value="InterPro"/>
</dbReference>
<dbReference type="EMBL" id="CP020663">
    <property type="protein sequence ID" value="ATF10410.1"/>
    <property type="molecule type" value="Genomic_DNA"/>
</dbReference>
<dbReference type="PANTHER" id="PTHR42918:SF6">
    <property type="entry name" value="ELONGATION FACTOR P--(R)-BETA-LYSINE LIGASE"/>
    <property type="match status" value="1"/>
</dbReference>
<dbReference type="FunFam" id="3.30.930.10:FF:000017">
    <property type="entry name" value="Elongation factor P--(R)-beta-lysine ligase"/>
    <property type="match status" value="1"/>
</dbReference>
<dbReference type="InterPro" id="IPR018149">
    <property type="entry name" value="Lys-tRNA-synth_II_C"/>
</dbReference>
<dbReference type="InterPro" id="IPR004525">
    <property type="entry name" value="EpmA"/>
</dbReference>
<accession>A0A291BBM8</accession>
<dbReference type="AlphaFoldDB" id="A0A291BBM8"/>
<dbReference type="NCBIfam" id="NF006828">
    <property type="entry name" value="PRK09350.1"/>
    <property type="match status" value="1"/>
</dbReference>
<keyword evidence="4" id="KW-0067">ATP-binding</keyword>
<evidence type="ECO:0000313" key="7">
    <source>
        <dbReference type="EMBL" id="ATF10410.1"/>
    </source>
</evidence>
<proteinExistence type="predicted"/>
<keyword evidence="8" id="KW-1185">Reference proteome</keyword>
<evidence type="ECO:0000256" key="2">
    <source>
        <dbReference type="ARBA" id="ARBA00022598"/>
    </source>
</evidence>
<dbReference type="GO" id="GO:0005829">
    <property type="term" value="C:cytosol"/>
    <property type="evidence" value="ECO:0007669"/>
    <property type="project" value="TreeGrafter"/>
</dbReference>
<dbReference type="PANTHER" id="PTHR42918">
    <property type="entry name" value="LYSYL-TRNA SYNTHETASE"/>
    <property type="match status" value="1"/>
</dbReference>
<dbReference type="PRINTS" id="PR00982">
    <property type="entry name" value="TRNASYNTHLYS"/>
</dbReference>
<evidence type="ECO:0000256" key="1">
    <source>
        <dbReference type="ARBA" id="ARBA00011738"/>
    </source>
</evidence>
<evidence type="ECO:0000259" key="6">
    <source>
        <dbReference type="PROSITE" id="PS50862"/>
    </source>
</evidence>
<evidence type="ECO:0000256" key="5">
    <source>
        <dbReference type="ARBA" id="ARBA00052794"/>
    </source>
</evidence>
<protein>
    <submittedName>
        <fullName evidence="7">Translation elongation factor P Lys34:lysine transferase</fullName>
    </submittedName>
</protein>
<dbReference type="InterPro" id="IPR045864">
    <property type="entry name" value="aa-tRNA-synth_II/BPL/LPL"/>
</dbReference>
<dbReference type="Gene3D" id="3.30.930.10">
    <property type="entry name" value="Bira Bifunctional Protein, Domain 2"/>
    <property type="match status" value="1"/>
</dbReference>
<dbReference type="InterPro" id="IPR006195">
    <property type="entry name" value="aa-tRNA-synth_II"/>
</dbReference>